<dbReference type="Gene3D" id="3.90.1140.10">
    <property type="entry name" value="Cyclic phosphodiesterase"/>
    <property type="match status" value="1"/>
</dbReference>
<keyword evidence="2" id="KW-0436">Ligase</keyword>
<dbReference type="RefSeq" id="WP_208265767.1">
    <property type="nucleotide sequence ID" value="NZ_BAAAGM010000081.1"/>
</dbReference>
<name>A0ABS3QU00_9ACTN</name>
<dbReference type="Pfam" id="PF13563">
    <property type="entry name" value="2_5_RNA_ligase2"/>
    <property type="match status" value="1"/>
</dbReference>
<gene>
    <name evidence="2" type="ORF">J4557_07995</name>
</gene>
<keyword evidence="3" id="KW-1185">Reference proteome</keyword>
<accession>A0ABS3QU00</accession>
<dbReference type="EMBL" id="JAGEOK010000004">
    <property type="protein sequence ID" value="MBO2437458.1"/>
    <property type="molecule type" value="Genomic_DNA"/>
</dbReference>
<protein>
    <submittedName>
        <fullName evidence="2">2'-5' RNA ligase family protein</fullName>
    </submittedName>
</protein>
<feature type="region of interest" description="Disordered" evidence="1">
    <location>
        <begin position="1"/>
        <end position="21"/>
    </location>
</feature>
<reference evidence="2 3" key="1">
    <citation type="submission" date="2021-03" db="EMBL/GenBank/DDBJ databases">
        <authorList>
            <person name="Kanchanasin P."/>
            <person name="Saeng-In P."/>
            <person name="Phongsopitanun W."/>
            <person name="Yuki M."/>
            <person name="Kudo T."/>
            <person name="Ohkuma M."/>
            <person name="Tanasupawat S."/>
        </authorList>
    </citation>
    <scope>NUCLEOTIDE SEQUENCE [LARGE SCALE GENOMIC DNA]</scope>
    <source>
        <strain evidence="2 3">L46</strain>
    </source>
</reference>
<evidence type="ECO:0000313" key="2">
    <source>
        <dbReference type="EMBL" id="MBO2437458.1"/>
    </source>
</evidence>
<proteinExistence type="predicted"/>
<evidence type="ECO:0000313" key="3">
    <source>
        <dbReference type="Proteomes" id="UP000666915"/>
    </source>
</evidence>
<dbReference type="GO" id="GO:0016874">
    <property type="term" value="F:ligase activity"/>
    <property type="evidence" value="ECO:0007669"/>
    <property type="project" value="UniProtKB-KW"/>
</dbReference>
<comment type="caution">
    <text evidence="2">The sequence shown here is derived from an EMBL/GenBank/DDBJ whole genome shotgun (WGS) entry which is preliminary data.</text>
</comment>
<dbReference type="InterPro" id="IPR009097">
    <property type="entry name" value="Cyclic_Pdiesterase"/>
</dbReference>
<sequence>MSPLPAQMVDRWQNRQEPGPGQGTVYWHMLVGDQPEARDIADAAQQRLADFTGLHMTPAEWLHITTLVVGSTAEITDDQQQDMLRTASSLLAEIPPVSVTLGRILYHPEAIILAIRPTEALGRVRTAIQAATLKVTGREGHTEGPAQWLPHMTIAYSETEQPAQPLINALGRELPNREITLNAVNLVVQRGPERLWDWHPIGRATLRGDP</sequence>
<dbReference type="Proteomes" id="UP000666915">
    <property type="component" value="Unassembled WGS sequence"/>
</dbReference>
<evidence type="ECO:0000256" key="1">
    <source>
        <dbReference type="SAM" id="MobiDB-lite"/>
    </source>
</evidence>
<dbReference type="SUPFAM" id="SSF55144">
    <property type="entry name" value="LigT-like"/>
    <property type="match status" value="1"/>
</dbReference>
<organism evidence="2 3">
    <name type="scientific">Actinomadura nitritigenes</name>
    <dbReference type="NCBI Taxonomy" id="134602"/>
    <lineage>
        <taxon>Bacteria</taxon>
        <taxon>Bacillati</taxon>
        <taxon>Actinomycetota</taxon>
        <taxon>Actinomycetes</taxon>
        <taxon>Streptosporangiales</taxon>
        <taxon>Thermomonosporaceae</taxon>
        <taxon>Actinomadura</taxon>
    </lineage>
</organism>